<dbReference type="GO" id="GO:0016052">
    <property type="term" value="P:carbohydrate catabolic process"/>
    <property type="evidence" value="ECO:0007669"/>
    <property type="project" value="TreeGrafter"/>
</dbReference>
<dbReference type="Gene3D" id="3.20.20.80">
    <property type="entry name" value="Glycosidases"/>
    <property type="match status" value="1"/>
</dbReference>
<dbReference type="GO" id="GO:0008706">
    <property type="term" value="F:6-phospho-beta-glucosidase activity"/>
    <property type="evidence" value="ECO:0007669"/>
    <property type="project" value="UniProtKB-EC"/>
</dbReference>
<name>A0A0Z8KZK2_STRSU</name>
<dbReference type="InterPro" id="IPR017853">
    <property type="entry name" value="GH"/>
</dbReference>
<proteinExistence type="inferred from homology"/>
<dbReference type="RefSeq" id="WP_373995632.1">
    <property type="nucleotide sequence ID" value="NZ_CECW01000038.1"/>
</dbReference>
<evidence type="ECO:0000313" key="2">
    <source>
        <dbReference type="EMBL" id="CYV81251.1"/>
    </source>
</evidence>
<dbReference type="PANTHER" id="PTHR10353">
    <property type="entry name" value="GLYCOSYL HYDROLASE"/>
    <property type="match status" value="1"/>
</dbReference>
<dbReference type="AlphaFoldDB" id="A0A0Z8KZK2"/>
<comment type="similarity">
    <text evidence="1">Belongs to the glycosyl hydrolase 1 family.</text>
</comment>
<dbReference type="GO" id="GO:0005829">
    <property type="term" value="C:cytosol"/>
    <property type="evidence" value="ECO:0007669"/>
    <property type="project" value="TreeGrafter"/>
</dbReference>
<dbReference type="Pfam" id="PF00232">
    <property type="entry name" value="Glyco_hydro_1"/>
    <property type="match status" value="1"/>
</dbReference>
<evidence type="ECO:0000313" key="3">
    <source>
        <dbReference type="Proteomes" id="UP000070960"/>
    </source>
</evidence>
<dbReference type="EC" id="3.2.1.86" evidence="2"/>
<dbReference type="SUPFAM" id="SSF51445">
    <property type="entry name" value="(Trans)glycosidases"/>
    <property type="match status" value="1"/>
</dbReference>
<evidence type="ECO:0000256" key="1">
    <source>
        <dbReference type="RuleBase" id="RU003690"/>
    </source>
</evidence>
<accession>A0A0Z8KZK2</accession>
<protein>
    <submittedName>
        <fullName evidence="2">6-phospho-beta-glucosidase</fullName>
        <ecNumber evidence="2">3.2.1.86</ecNumber>
    </submittedName>
</protein>
<dbReference type="EMBL" id="FIIE01000011">
    <property type="protein sequence ID" value="CYV81251.1"/>
    <property type="molecule type" value="Genomic_DNA"/>
</dbReference>
<dbReference type="PANTHER" id="PTHR10353:SF122">
    <property type="entry name" value="6-PHOSPHO-BETA-GLUCOSIDASE ASCB-RELATED"/>
    <property type="match status" value="1"/>
</dbReference>
<keyword evidence="2" id="KW-0378">Hydrolase</keyword>
<reference evidence="2 3" key="1">
    <citation type="submission" date="2016-02" db="EMBL/GenBank/DDBJ databases">
        <authorList>
            <consortium name="Pathogen Informatics"/>
        </authorList>
    </citation>
    <scope>NUCLEOTIDE SEQUENCE [LARGE SCALE GENOMIC DNA]</scope>
    <source>
        <strain evidence="2 3">LSS80</strain>
    </source>
</reference>
<dbReference type="InterPro" id="IPR001360">
    <property type="entry name" value="Glyco_hydro_1"/>
</dbReference>
<keyword evidence="2" id="KW-0326">Glycosidase</keyword>
<gene>
    <name evidence="2" type="primary">bglA.3</name>
    <name evidence="2" type="ORF">ERS132442_01379</name>
</gene>
<sequence>MNTIFYQIQIDLFYLVLFFRYKEYIAIFADLGFKAFRTSIAWSRIFPTGFETEPNEEGLQFYDDVFDELLKYGIEPVITLSHFEMPYELAEKNGGFMSRDTIDQFIKFAEVVFKRYK</sequence>
<organism evidence="2 3">
    <name type="scientific">Streptococcus suis</name>
    <dbReference type="NCBI Taxonomy" id="1307"/>
    <lineage>
        <taxon>Bacteria</taxon>
        <taxon>Bacillati</taxon>
        <taxon>Bacillota</taxon>
        <taxon>Bacilli</taxon>
        <taxon>Lactobacillales</taxon>
        <taxon>Streptococcaceae</taxon>
        <taxon>Streptococcus</taxon>
    </lineage>
</organism>
<dbReference type="Proteomes" id="UP000070960">
    <property type="component" value="Unassembled WGS sequence"/>
</dbReference>